<dbReference type="Proteomes" id="UP000831782">
    <property type="component" value="Chromosome"/>
</dbReference>
<sequence>MLQVATLLFWLFLLFSSISFIYGLRNKSVKAFLISAILLCLSMLCNSKVNNAYQLFVFAPVIPLVFAFAIRRKQHMSGKAG</sequence>
<evidence type="ECO:0000313" key="3">
    <source>
        <dbReference type="Proteomes" id="UP000831782"/>
    </source>
</evidence>
<feature type="transmembrane region" description="Helical" evidence="1">
    <location>
        <begin position="6"/>
        <end position="24"/>
    </location>
</feature>
<accession>A0ABY4ETF2</accession>
<keyword evidence="1" id="KW-1133">Transmembrane helix</keyword>
<evidence type="ECO:0000256" key="1">
    <source>
        <dbReference type="SAM" id="Phobius"/>
    </source>
</evidence>
<proteinExistence type="predicted"/>
<organism evidence="2 3">
    <name type="scientific">Gracilibacillus caseinilyticus</name>
    <dbReference type="NCBI Taxonomy" id="2932256"/>
    <lineage>
        <taxon>Bacteria</taxon>
        <taxon>Bacillati</taxon>
        <taxon>Bacillota</taxon>
        <taxon>Bacilli</taxon>
        <taxon>Bacillales</taxon>
        <taxon>Bacillaceae</taxon>
        <taxon>Gracilibacillus</taxon>
    </lineage>
</organism>
<evidence type="ECO:0008006" key="4">
    <source>
        <dbReference type="Google" id="ProtNLM"/>
    </source>
</evidence>
<dbReference type="RefSeq" id="WP_244715498.1">
    <property type="nucleotide sequence ID" value="NZ_CP095072.1"/>
</dbReference>
<name>A0ABY4ETF2_9BACI</name>
<gene>
    <name evidence="2" type="ORF">MUN88_12465</name>
</gene>
<reference evidence="2 3" key="1">
    <citation type="submission" date="2022-04" db="EMBL/GenBank/DDBJ databases">
        <title>Gracilibacillus sp. isolated from saltern.</title>
        <authorList>
            <person name="Won M."/>
            <person name="Lee C.-M."/>
            <person name="Woen H.-Y."/>
            <person name="Kwon S.-W."/>
        </authorList>
    </citation>
    <scope>NUCLEOTIDE SEQUENCE [LARGE SCALE GENOMIC DNA]</scope>
    <source>
        <strain evidence="2 3">SSWR10-1</strain>
    </source>
</reference>
<feature type="transmembrane region" description="Helical" evidence="1">
    <location>
        <begin position="55"/>
        <end position="71"/>
    </location>
</feature>
<protein>
    <recommendedName>
        <fullName evidence="4">YesK-like protein</fullName>
    </recommendedName>
</protein>
<keyword evidence="3" id="KW-1185">Reference proteome</keyword>
<keyword evidence="1" id="KW-0812">Transmembrane</keyword>
<dbReference type="EMBL" id="CP095072">
    <property type="protein sequence ID" value="UOQ46904.1"/>
    <property type="molecule type" value="Genomic_DNA"/>
</dbReference>
<keyword evidence="1" id="KW-0472">Membrane</keyword>
<evidence type="ECO:0000313" key="2">
    <source>
        <dbReference type="EMBL" id="UOQ46904.1"/>
    </source>
</evidence>